<dbReference type="EMBL" id="KL597014">
    <property type="protein sequence ID" value="KER20858.1"/>
    <property type="molecule type" value="Genomic_DNA"/>
</dbReference>
<accession>A0A074Z1K1</accession>
<dbReference type="AlphaFoldDB" id="A0A074Z1K1"/>
<dbReference type="GeneID" id="20329396"/>
<gene>
    <name evidence="1" type="ORF">T265_15231</name>
</gene>
<name>A0A074Z1K1_OPIVI</name>
<evidence type="ECO:0000313" key="1">
    <source>
        <dbReference type="EMBL" id="KER20858.1"/>
    </source>
</evidence>
<dbReference type="Proteomes" id="UP000054324">
    <property type="component" value="Unassembled WGS sequence"/>
</dbReference>
<protein>
    <submittedName>
        <fullName evidence="1">Uncharacterized protein</fullName>
    </submittedName>
</protein>
<keyword evidence="2" id="KW-1185">Reference proteome</keyword>
<dbReference type="OrthoDB" id="2382881at2759"/>
<dbReference type="RefSeq" id="XP_009175383.1">
    <property type="nucleotide sequence ID" value="XM_009177119.1"/>
</dbReference>
<evidence type="ECO:0000313" key="2">
    <source>
        <dbReference type="Proteomes" id="UP000054324"/>
    </source>
</evidence>
<organism evidence="1 2">
    <name type="scientific">Opisthorchis viverrini</name>
    <name type="common">Southeast Asian liver fluke</name>
    <dbReference type="NCBI Taxonomy" id="6198"/>
    <lineage>
        <taxon>Eukaryota</taxon>
        <taxon>Metazoa</taxon>
        <taxon>Spiralia</taxon>
        <taxon>Lophotrochozoa</taxon>
        <taxon>Platyhelminthes</taxon>
        <taxon>Trematoda</taxon>
        <taxon>Digenea</taxon>
        <taxon>Opisthorchiida</taxon>
        <taxon>Opisthorchiata</taxon>
        <taxon>Opisthorchiidae</taxon>
        <taxon>Opisthorchis</taxon>
    </lineage>
</organism>
<dbReference type="KEGG" id="ovi:T265_15231"/>
<sequence length="165" mass="18410">MHPTSAFITAPIIKRMVVNSIGSVVQDIRAVPDDCNTLSVPTCRATRRKHEGWDIARLPKLRQGKSSGRGGARTTDLPVFTRRSGPIFQIFRCSHGAPDPFSNNRRFLSSEEFSTSFTIDRILFLGVSLLPIERQLCENGKLADSVWETAVCSFAQTNLYSECVY</sequence>
<proteinExistence type="predicted"/>
<reference evidence="1 2" key="1">
    <citation type="submission" date="2013-11" db="EMBL/GenBank/DDBJ databases">
        <title>Opisthorchis viverrini - life in the bile duct.</title>
        <authorList>
            <person name="Young N.D."/>
            <person name="Nagarajan N."/>
            <person name="Lin S.J."/>
            <person name="Korhonen P.K."/>
            <person name="Jex A.R."/>
            <person name="Hall R.S."/>
            <person name="Safavi-Hemami H."/>
            <person name="Kaewkong W."/>
            <person name="Bertrand D."/>
            <person name="Gao S."/>
            <person name="Seet Q."/>
            <person name="Wongkham S."/>
            <person name="Teh B.T."/>
            <person name="Wongkham C."/>
            <person name="Intapan P.M."/>
            <person name="Maleewong W."/>
            <person name="Yang X."/>
            <person name="Hu M."/>
            <person name="Wang Z."/>
            <person name="Hofmann A."/>
            <person name="Sternberg P.W."/>
            <person name="Tan P."/>
            <person name="Wang J."/>
            <person name="Gasser R.B."/>
        </authorList>
    </citation>
    <scope>NUCLEOTIDE SEQUENCE [LARGE SCALE GENOMIC DNA]</scope>
</reference>
<dbReference type="CTD" id="20329396"/>